<proteinExistence type="predicted"/>
<dbReference type="STRING" id="491952.Mar181_0657"/>
<reference evidence="3 4" key="1">
    <citation type="journal article" date="2012" name="Stand. Genomic Sci.">
        <title>Complete genome sequence of Marinomonas posidonica type strain (IVIA-Po-181(T)).</title>
        <authorList>
            <person name="Lucas-Elio P."/>
            <person name="Goodwin L."/>
            <person name="Woyke T."/>
            <person name="Pitluck S."/>
            <person name="Nolan M."/>
            <person name="Kyrpides N.C."/>
            <person name="Detter J.C."/>
            <person name="Copeland A."/>
            <person name="Lu M."/>
            <person name="Bruce D."/>
            <person name="Detter C."/>
            <person name="Tapia R."/>
            <person name="Han S."/>
            <person name="Land M.L."/>
            <person name="Ivanova N."/>
            <person name="Mikhailova N."/>
            <person name="Johnston A.W."/>
            <person name="Sanchez-Amat A."/>
        </authorList>
    </citation>
    <scope>NUCLEOTIDE SEQUENCE [LARGE SCALE GENOMIC DNA]</scope>
    <source>
        <strain evidence="4">CECT 7376 / NCIMB 14433 / IVIA-Po-181</strain>
    </source>
</reference>
<evidence type="ECO:0000259" key="2">
    <source>
        <dbReference type="Pfam" id="PF18945"/>
    </source>
</evidence>
<evidence type="ECO:0008006" key="5">
    <source>
        <dbReference type="Google" id="ProtNLM"/>
    </source>
</evidence>
<dbReference type="PANTHER" id="PTHR35565">
    <property type="entry name" value="CYTOPLASMIC PROTEIN-RELATED"/>
    <property type="match status" value="1"/>
</dbReference>
<evidence type="ECO:0000259" key="1">
    <source>
        <dbReference type="Pfam" id="PF05943"/>
    </source>
</evidence>
<evidence type="ECO:0000313" key="3">
    <source>
        <dbReference type="EMBL" id="AEF53713.1"/>
    </source>
</evidence>
<evidence type="ECO:0000313" key="4">
    <source>
        <dbReference type="Proteomes" id="UP000009230"/>
    </source>
</evidence>
<sequence>MQMLLSSIQDRLIQLDEDQGDYLISALTLLAELDDEMLLSKSALFASVSRLIAEIDENLSAQTSAILHHSDFEALESVWLGVDSLVRLPVNNQKVKVRILDLSWDAVSQDVNNSISLRRSMLYNLIGNRELNTSGGQPFGMVVVDRGISMDLDQDYDDVYTLELLGRLGDICLCPFIFSLADDFFGEKGADWISDIGRIEKILEGPEFTTWRHLRSLPEARFIGLVMPRIKLRDSYTQESCRRFIFDETCRKQRGLWGHSAFMFASIAMREFNRINWFGFMKSRWQDQYSGALVNVPENGIGSFSTKKPTPDVRIITEIGSFYSAQGFVPLCHSVMTEKYFFRGNSSIWKSGKESAEAVMGQLQTTLMICRIAHYLKVQIRGMIGNFQTAEECELYLNNWLDRYSSNLFSADEVTLAKYPLSKGVVKVREIPGQQGRYTCDVLVQPQYQFDNVCGEVLLSTDLGSERGASSEALA</sequence>
<gene>
    <name evidence="3" type="ordered locus">Mar181_0657</name>
</gene>
<dbReference type="eggNOG" id="COG3517">
    <property type="taxonomic scope" value="Bacteria"/>
</dbReference>
<feature type="domain" description="TssC1 C-terminal" evidence="2">
    <location>
        <begin position="355"/>
        <end position="463"/>
    </location>
</feature>
<name>F6D0Z0_MARPP</name>
<dbReference type="Pfam" id="PF18945">
    <property type="entry name" value="VipB_2"/>
    <property type="match status" value="1"/>
</dbReference>
<dbReference type="Pfam" id="PF05943">
    <property type="entry name" value="VipB"/>
    <property type="match status" value="1"/>
</dbReference>
<dbReference type="Proteomes" id="UP000009230">
    <property type="component" value="Chromosome"/>
</dbReference>
<dbReference type="KEGG" id="mpc:Mar181_0657"/>
<organism evidence="3 4">
    <name type="scientific">Marinomonas posidonica (strain CECT 7376 / NCIMB 14433 / IVIA-Po-181)</name>
    <dbReference type="NCBI Taxonomy" id="491952"/>
    <lineage>
        <taxon>Bacteria</taxon>
        <taxon>Pseudomonadati</taxon>
        <taxon>Pseudomonadota</taxon>
        <taxon>Gammaproteobacteria</taxon>
        <taxon>Oceanospirillales</taxon>
        <taxon>Oceanospirillaceae</taxon>
        <taxon>Marinomonas</taxon>
    </lineage>
</organism>
<feature type="domain" description="TssC1 N-terminal" evidence="1">
    <location>
        <begin position="50"/>
        <end position="348"/>
    </location>
</feature>
<accession>F6D0Z0</accession>
<dbReference type="InterPro" id="IPR044032">
    <property type="entry name" value="TssC1_C"/>
</dbReference>
<dbReference type="AlphaFoldDB" id="F6D0Z0"/>
<dbReference type="EMBL" id="CP002771">
    <property type="protein sequence ID" value="AEF53713.1"/>
    <property type="molecule type" value="Genomic_DNA"/>
</dbReference>
<dbReference type="HOGENOM" id="CLU_018386_1_0_6"/>
<protein>
    <recommendedName>
        <fullName evidence="5">Type VI secretion protein, EvpB/VC_A0108 family</fullName>
    </recommendedName>
</protein>
<dbReference type="InterPro" id="IPR010269">
    <property type="entry name" value="T6SS_TssC-like"/>
</dbReference>
<keyword evidence="4" id="KW-1185">Reference proteome</keyword>
<dbReference type="InterPro" id="IPR044031">
    <property type="entry name" value="TssC1_N"/>
</dbReference>
<dbReference type="PANTHER" id="PTHR35565:SF1">
    <property type="entry name" value="TYPE VI SECRETION SYSTEM CONTRACTILE SHEATH LARGE SUBUNIT"/>
    <property type="match status" value="1"/>
</dbReference>